<accession>A0A8J5KWW8</accession>
<proteinExistence type="predicted"/>
<name>A0A8J5KWW8_ZINOF</name>
<gene>
    <name evidence="1" type="ORF">ZIOFF_047644</name>
</gene>
<evidence type="ECO:0000313" key="2">
    <source>
        <dbReference type="Proteomes" id="UP000734854"/>
    </source>
</evidence>
<sequence>MAARLEYPRSKKPFRSYALLGDDIVISDERVALRLCGAGYRVRSRLAKPSKKQKDGKGCLIVEKVLSRMKPKQLELVPDEYYPFITKVLYQSLVRIRGGLALPEDLFSEGVRDFKEWSLLRNWMKDWLRYVVANSPSLSDFFSAPEEESAIIAYIGTKCLYWSSPEDRSREGTSGQRL</sequence>
<dbReference type="Proteomes" id="UP000734854">
    <property type="component" value="Unassembled WGS sequence"/>
</dbReference>
<keyword evidence="2" id="KW-1185">Reference proteome</keyword>
<evidence type="ECO:0000313" key="1">
    <source>
        <dbReference type="EMBL" id="KAG6492679.1"/>
    </source>
</evidence>
<protein>
    <submittedName>
        <fullName evidence="1">Uncharacterized protein</fullName>
    </submittedName>
</protein>
<reference evidence="1 2" key="1">
    <citation type="submission" date="2020-08" db="EMBL/GenBank/DDBJ databases">
        <title>Plant Genome Project.</title>
        <authorList>
            <person name="Zhang R.-G."/>
        </authorList>
    </citation>
    <scope>NUCLEOTIDE SEQUENCE [LARGE SCALE GENOMIC DNA]</scope>
    <source>
        <tissue evidence="1">Rhizome</tissue>
    </source>
</reference>
<dbReference type="AlphaFoldDB" id="A0A8J5KWW8"/>
<comment type="caution">
    <text evidence="1">The sequence shown here is derived from an EMBL/GenBank/DDBJ whole genome shotgun (WGS) entry which is preliminary data.</text>
</comment>
<dbReference type="EMBL" id="JACMSC010000013">
    <property type="protein sequence ID" value="KAG6492679.1"/>
    <property type="molecule type" value="Genomic_DNA"/>
</dbReference>
<organism evidence="1 2">
    <name type="scientific">Zingiber officinale</name>
    <name type="common">Ginger</name>
    <name type="synonym">Amomum zingiber</name>
    <dbReference type="NCBI Taxonomy" id="94328"/>
    <lineage>
        <taxon>Eukaryota</taxon>
        <taxon>Viridiplantae</taxon>
        <taxon>Streptophyta</taxon>
        <taxon>Embryophyta</taxon>
        <taxon>Tracheophyta</taxon>
        <taxon>Spermatophyta</taxon>
        <taxon>Magnoliopsida</taxon>
        <taxon>Liliopsida</taxon>
        <taxon>Zingiberales</taxon>
        <taxon>Zingiberaceae</taxon>
        <taxon>Zingiber</taxon>
    </lineage>
</organism>